<evidence type="ECO:0000256" key="2">
    <source>
        <dbReference type="ARBA" id="ARBA00023015"/>
    </source>
</evidence>
<gene>
    <name evidence="7" type="ORF">CASFOL_039847</name>
</gene>
<organism evidence="7 8">
    <name type="scientific">Castilleja foliolosa</name>
    <dbReference type="NCBI Taxonomy" id="1961234"/>
    <lineage>
        <taxon>Eukaryota</taxon>
        <taxon>Viridiplantae</taxon>
        <taxon>Streptophyta</taxon>
        <taxon>Embryophyta</taxon>
        <taxon>Tracheophyta</taxon>
        <taxon>Spermatophyta</taxon>
        <taxon>Magnoliopsida</taxon>
        <taxon>eudicotyledons</taxon>
        <taxon>Gunneridae</taxon>
        <taxon>Pentapetalae</taxon>
        <taxon>asterids</taxon>
        <taxon>lamiids</taxon>
        <taxon>Lamiales</taxon>
        <taxon>Orobanchaceae</taxon>
        <taxon>Pedicularideae</taxon>
        <taxon>Castillejinae</taxon>
        <taxon>Castilleja</taxon>
    </lineage>
</organism>
<dbReference type="EMBL" id="JAVIJP010000092">
    <property type="protein sequence ID" value="KAL3616457.1"/>
    <property type="molecule type" value="Genomic_DNA"/>
</dbReference>
<dbReference type="AlphaFoldDB" id="A0ABD3BI27"/>
<evidence type="ECO:0000256" key="5">
    <source>
        <dbReference type="ARBA" id="ARBA00023242"/>
    </source>
</evidence>
<dbReference type="Proteomes" id="UP001632038">
    <property type="component" value="Unassembled WGS sequence"/>
</dbReference>
<evidence type="ECO:0000256" key="1">
    <source>
        <dbReference type="ARBA" id="ARBA00004123"/>
    </source>
</evidence>
<name>A0ABD3BI27_9LAMI</name>
<feature type="domain" description="TF-B3" evidence="6">
    <location>
        <begin position="118"/>
        <end position="215"/>
    </location>
</feature>
<comment type="subcellular location">
    <subcellularLocation>
        <location evidence="1">Nucleus</location>
    </subcellularLocation>
</comment>
<evidence type="ECO:0000256" key="3">
    <source>
        <dbReference type="ARBA" id="ARBA00023125"/>
    </source>
</evidence>
<dbReference type="InterPro" id="IPR015300">
    <property type="entry name" value="DNA-bd_pseudobarrel_sf"/>
</dbReference>
<sequence>MRRNLGIYKHASFFKILLFDFSTKLRIPKEFVKKYGEIIPEEAILETEAGSKSWAVEIKPLDEHFCFSNGWPQFVKDNKLNDMDFLVFTLVSKSTFQVAIYGKDGVLRQPFSPDFNKKLSFTSVNDHHNRFFMVIPKDFAMETRIAYKNSIYLRNAGGDKKWRVNIDSGRNGQRFLMSEGWSVFRQENNLSIGATIRFEFDANSGNLILRKGMEAVAKRKRGRPRKHY</sequence>
<dbReference type="SMART" id="SM01019">
    <property type="entry name" value="B3"/>
    <property type="match status" value="2"/>
</dbReference>
<keyword evidence="5" id="KW-0539">Nucleus</keyword>
<dbReference type="GO" id="GO:0005634">
    <property type="term" value="C:nucleus"/>
    <property type="evidence" value="ECO:0007669"/>
    <property type="project" value="UniProtKB-SubCell"/>
</dbReference>
<keyword evidence="8" id="KW-1185">Reference proteome</keyword>
<dbReference type="PANTHER" id="PTHR31920">
    <property type="entry name" value="B3 DOMAIN-CONTAINING"/>
    <property type="match status" value="1"/>
</dbReference>
<evidence type="ECO:0000256" key="4">
    <source>
        <dbReference type="ARBA" id="ARBA00023163"/>
    </source>
</evidence>
<dbReference type="CDD" id="cd10017">
    <property type="entry name" value="B3_DNA"/>
    <property type="match status" value="2"/>
</dbReference>
<dbReference type="InterPro" id="IPR003340">
    <property type="entry name" value="B3_DNA-bd"/>
</dbReference>
<keyword evidence="4" id="KW-0804">Transcription</keyword>
<evidence type="ECO:0000313" key="7">
    <source>
        <dbReference type="EMBL" id="KAL3616457.1"/>
    </source>
</evidence>
<dbReference type="PANTHER" id="PTHR31920:SF132">
    <property type="entry name" value="TF-B3 DOMAIN-CONTAINING PROTEIN"/>
    <property type="match status" value="1"/>
</dbReference>
<dbReference type="Pfam" id="PF02362">
    <property type="entry name" value="B3"/>
    <property type="match status" value="2"/>
</dbReference>
<feature type="domain" description="TF-B3" evidence="6">
    <location>
        <begin position="10"/>
        <end position="104"/>
    </location>
</feature>
<comment type="caution">
    <text evidence="7">The sequence shown here is derived from an EMBL/GenBank/DDBJ whole genome shotgun (WGS) entry which is preliminary data.</text>
</comment>
<dbReference type="PROSITE" id="PS50863">
    <property type="entry name" value="B3"/>
    <property type="match status" value="2"/>
</dbReference>
<evidence type="ECO:0000259" key="6">
    <source>
        <dbReference type="PROSITE" id="PS50863"/>
    </source>
</evidence>
<evidence type="ECO:0000313" key="8">
    <source>
        <dbReference type="Proteomes" id="UP001632038"/>
    </source>
</evidence>
<protein>
    <recommendedName>
        <fullName evidence="6">TF-B3 domain-containing protein</fullName>
    </recommendedName>
</protein>
<reference evidence="8" key="1">
    <citation type="journal article" date="2024" name="IScience">
        <title>Strigolactones Initiate the Formation of Haustorium-like Structures in Castilleja.</title>
        <authorList>
            <person name="Buerger M."/>
            <person name="Peterson D."/>
            <person name="Chory J."/>
        </authorList>
    </citation>
    <scope>NUCLEOTIDE SEQUENCE [LARGE SCALE GENOMIC DNA]</scope>
</reference>
<proteinExistence type="predicted"/>
<dbReference type="GO" id="GO:0003677">
    <property type="term" value="F:DNA binding"/>
    <property type="evidence" value="ECO:0007669"/>
    <property type="project" value="UniProtKB-KW"/>
</dbReference>
<dbReference type="InterPro" id="IPR050655">
    <property type="entry name" value="Plant_B3_domain"/>
</dbReference>
<dbReference type="SUPFAM" id="SSF101936">
    <property type="entry name" value="DNA-binding pseudobarrel domain"/>
    <property type="match status" value="2"/>
</dbReference>
<dbReference type="Gene3D" id="2.40.330.10">
    <property type="entry name" value="DNA-binding pseudobarrel domain"/>
    <property type="match status" value="2"/>
</dbReference>
<keyword evidence="3" id="KW-0238">DNA-binding</keyword>
<keyword evidence="2" id="KW-0805">Transcription regulation</keyword>
<accession>A0ABD3BI27</accession>